<dbReference type="SUPFAM" id="SSF50911">
    <property type="entry name" value="Mannose 6-phosphate receptor domain"/>
    <property type="match status" value="1"/>
</dbReference>
<dbReference type="RefSeq" id="XP_014679479.1">
    <property type="nucleotide sequence ID" value="XM_014823993.1"/>
</dbReference>
<dbReference type="Pfam" id="PF13015">
    <property type="entry name" value="PRKCSH_1"/>
    <property type="match status" value="1"/>
</dbReference>
<accession>A0ABM1F4V8</accession>
<dbReference type="InterPro" id="IPR044865">
    <property type="entry name" value="MRH_dom"/>
</dbReference>
<organism evidence="4 5">
    <name type="scientific">Priapulus caudatus</name>
    <name type="common">Priapulid worm</name>
    <dbReference type="NCBI Taxonomy" id="37621"/>
    <lineage>
        <taxon>Eukaryota</taxon>
        <taxon>Metazoa</taxon>
        <taxon>Ecdysozoa</taxon>
        <taxon>Scalidophora</taxon>
        <taxon>Priapulida</taxon>
        <taxon>Priapulimorpha</taxon>
        <taxon>Priapulimorphida</taxon>
        <taxon>Priapulidae</taxon>
        <taxon>Priapulus</taxon>
    </lineage>
</organism>
<evidence type="ECO:0000313" key="5">
    <source>
        <dbReference type="RefSeq" id="XP_014679479.1"/>
    </source>
</evidence>
<keyword evidence="2" id="KW-1015">Disulfide bond</keyword>
<gene>
    <name evidence="5" type="primary">LOC106819347</name>
</gene>
<sequence>MKPHSSLNDFGGADTKPLTLRIKPVSFSGPPQFRRLIGKCFNLTADRSPVSPIEEKKRYLFLAQSNQGQMILEELTQNQKPLTLRIKPVSFSGPPQFRRLIGKCFNLTADSYRYDFCPFHNIAQHEQSLRWSPYSGVLGVWQQWQITNNTFEAMVMEEGDVCGNTSRSSVVFFTCGSKNMLYEVKEPHRCRYVARFQTPLVCHGDAMLVYPQLLPELQKQWDVVETRFMRQELTEQGYTKKLKQLFVAAGLQMSNATRVQLIEAEQKQEHTALFDNLNKCNMEHRKLKLEVTRVSQKLKDNGIDDELKEVRPLAGMGDPDYDDYYQHGFMNDE</sequence>
<evidence type="ECO:0000256" key="1">
    <source>
        <dbReference type="ARBA" id="ARBA00022729"/>
    </source>
</evidence>
<evidence type="ECO:0000313" key="4">
    <source>
        <dbReference type="Proteomes" id="UP000695022"/>
    </source>
</evidence>
<protein>
    <submittedName>
        <fullName evidence="5">N-acetylglucosamine-1-phosphotransferase subunit gamma-like</fullName>
    </submittedName>
</protein>
<proteinExistence type="predicted"/>
<reference evidence="5" key="1">
    <citation type="submission" date="2025-08" db="UniProtKB">
        <authorList>
            <consortium name="RefSeq"/>
        </authorList>
    </citation>
    <scope>IDENTIFICATION</scope>
</reference>
<keyword evidence="1" id="KW-0732">Signal</keyword>
<dbReference type="PROSITE" id="PS51914">
    <property type="entry name" value="MRH"/>
    <property type="match status" value="1"/>
</dbReference>
<dbReference type="Gene3D" id="2.70.130.10">
    <property type="entry name" value="Mannose-6-phosphate receptor binding domain"/>
    <property type="match status" value="1"/>
</dbReference>
<dbReference type="PANTHER" id="PTHR12630">
    <property type="entry name" value="N-LINKED OLIGOSACCHARIDE PROCESSING"/>
    <property type="match status" value="1"/>
</dbReference>
<dbReference type="GeneID" id="106819347"/>
<evidence type="ECO:0000256" key="2">
    <source>
        <dbReference type="ARBA" id="ARBA00023157"/>
    </source>
</evidence>
<dbReference type="PANTHER" id="PTHR12630:SF6">
    <property type="entry name" value="N-ACETYLGLUCOSAMINE-1-PHOSPHOTRANSFERASE SUBUNIT GAMMA"/>
    <property type="match status" value="1"/>
</dbReference>
<name>A0ABM1F4V8_PRICU</name>
<dbReference type="Proteomes" id="UP000695022">
    <property type="component" value="Unplaced"/>
</dbReference>
<dbReference type="InterPro" id="IPR036607">
    <property type="entry name" value="PRKCSH"/>
</dbReference>
<dbReference type="InterPro" id="IPR039794">
    <property type="entry name" value="Gtb1-like"/>
</dbReference>
<keyword evidence="4" id="KW-1185">Reference proteome</keyword>
<feature type="domain" description="MRH" evidence="3">
    <location>
        <begin position="102"/>
        <end position="204"/>
    </location>
</feature>
<evidence type="ECO:0000259" key="3">
    <source>
        <dbReference type="PROSITE" id="PS51914"/>
    </source>
</evidence>
<dbReference type="InterPro" id="IPR009011">
    <property type="entry name" value="Man6P_isomerase_rcpt-bd_dom_sf"/>
</dbReference>